<evidence type="ECO:0008006" key="4">
    <source>
        <dbReference type="Google" id="ProtNLM"/>
    </source>
</evidence>
<accession>A0A1M5GHT1</accession>
<dbReference type="OrthoDB" id="1093738at2"/>
<reference evidence="2 3" key="1">
    <citation type="submission" date="2016-11" db="EMBL/GenBank/DDBJ databases">
        <authorList>
            <person name="Jaros S."/>
            <person name="Januszkiewicz K."/>
            <person name="Wedrychowicz H."/>
        </authorList>
    </citation>
    <scope>NUCLEOTIDE SEQUENCE [LARGE SCALE GENOMIC DNA]</scope>
    <source>
        <strain evidence="2 3">DSM 26910</strain>
    </source>
</reference>
<feature type="chain" id="PRO_5012635324" description="Outer membrane protein beta-barrel domain-containing protein" evidence="1">
    <location>
        <begin position="21"/>
        <end position="291"/>
    </location>
</feature>
<proteinExistence type="predicted"/>
<name>A0A1M5GHT1_9BACT</name>
<dbReference type="STRING" id="1484053.SAMN05444274_1226"/>
<dbReference type="Proteomes" id="UP000184164">
    <property type="component" value="Unassembled WGS sequence"/>
</dbReference>
<protein>
    <recommendedName>
        <fullName evidence="4">Outer membrane protein beta-barrel domain-containing protein</fullName>
    </recommendedName>
</protein>
<evidence type="ECO:0000313" key="3">
    <source>
        <dbReference type="Proteomes" id="UP000184164"/>
    </source>
</evidence>
<sequence length="291" mass="33067">MKKITTSLLLILFCYLSVLSQDLIVTNDNDSINCKITKVEPGNIFFTFKQGEEYNSTLIPISSVKYHQLEYFQQSEVPKEKLVGYQNYQHLRFGISGGFSYITAKVGESVFPDLVDYVKELKSGAHLGGDLTYYFAEQFGFGLKYYLFSSSNNMDNIYIDDNEGNRRFGKMSDKLKTSFVGPTFSMRVFNHNKSNAFLMNLSLGYMGYSVDKVIIDNYKMTGNTIGSSLDIGYDIGLSENLSLAFQISLIAGTLLEYEWDDGTTKQTIKLEKNEYESLNRIDLSIGLRFNK</sequence>
<keyword evidence="3" id="KW-1185">Reference proteome</keyword>
<evidence type="ECO:0000313" key="2">
    <source>
        <dbReference type="EMBL" id="SHG03061.1"/>
    </source>
</evidence>
<organism evidence="2 3">
    <name type="scientific">Mariniphaga anaerophila</name>
    <dbReference type="NCBI Taxonomy" id="1484053"/>
    <lineage>
        <taxon>Bacteria</taxon>
        <taxon>Pseudomonadati</taxon>
        <taxon>Bacteroidota</taxon>
        <taxon>Bacteroidia</taxon>
        <taxon>Marinilabiliales</taxon>
        <taxon>Prolixibacteraceae</taxon>
        <taxon>Mariniphaga</taxon>
    </lineage>
</organism>
<keyword evidence="1" id="KW-0732">Signal</keyword>
<gene>
    <name evidence="2" type="ORF">SAMN05444274_1226</name>
</gene>
<feature type="signal peptide" evidence="1">
    <location>
        <begin position="1"/>
        <end position="20"/>
    </location>
</feature>
<dbReference type="AlphaFoldDB" id="A0A1M5GHT1"/>
<dbReference type="RefSeq" id="WP_139249808.1">
    <property type="nucleotide sequence ID" value="NZ_FQUM01000022.1"/>
</dbReference>
<dbReference type="EMBL" id="FQUM01000022">
    <property type="protein sequence ID" value="SHG03061.1"/>
    <property type="molecule type" value="Genomic_DNA"/>
</dbReference>
<evidence type="ECO:0000256" key="1">
    <source>
        <dbReference type="SAM" id="SignalP"/>
    </source>
</evidence>